<keyword evidence="3" id="KW-1185">Reference proteome</keyword>
<organism evidence="2 3">
    <name type="scientific">Coniosporium apollinis (strain CBS 100218)</name>
    <name type="common">Rock-inhabiting black yeast</name>
    <dbReference type="NCBI Taxonomy" id="1168221"/>
    <lineage>
        <taxon>Eukaryota</taxon>
        <taxon>Fungi</taxon>
        <taxon>Dikarya</taxon>
        <taxon>Ascomycota</taxon>
        <taxon>Pezizomycotina</taxon>
        <taxon>Dothideomycetes</taxon>
        <taxon>Dothideomycetes incertae sedis</taxon>
        <taxon>Coniosporium</taxon>
    </lineage>
</organism>
<feature type="chain" id="PRO_5004460916" description="Phospholipase A2" evidence="1">
    <location>
        <begin position="24"/>
        <end position="224"/>
    </location>
</feature>
<reference evidence="3" key="1">
    <citation type="submission" date="2012-06" db="EMBL/GenBank/DDBJ databases">
        <title>The genome sequence of Coniosporium apollinis CBS 100218.</title>
        <authorList>
            <consortium name="The Broad Institute Genome Sequencing Platform"/>
            <person name="Cuomo C."/>
            <person name="Gorbushina A."/>
            <person name="Noack S."/>
            <person name="Walker B."/>
            <person name="Young S.K."/>
            <person name="Zeng Q."/>
            <person name="Gargeya S."/>
            <person name="Fitzgerald M."/>
            <person name="Haas B."/>
            <person name="Abouelleil A."/>
            <person name="Alvarado L."/>
            <person name="Arachchi H.M."/>
            <person name="Berlin A.M."/>
            <person name="Chapman S.B."/>
            <person name="Goldberg J."/>
            <person name="Griggs A."/>
            <person name="Gujja S."/>
            <person name="Hansen M."/>
            <person name="Howarth C."/>
            <person name="Imamovic A."/>
            <person name="Larimer J."/>
            <person name="McCowan C."/>
            <person name="Montmayeur A."/>
            <person name="Murphy C."/>
            <person name="Neiman D."/>
            <person name="Pearson M."/>
            <person name="Priest M."/>
            <person name="Roberts A."/>
            <person name="Saif S."/>
            <person name="Shea T."/>
            <person name="Sisk P."/>
            <person name="Sykes S."/>
            <person name="Wortman J."/>
            <person name="Nusbaum C."/>
            <person name="Birren B."/>
        </authorList>
    </citation>
    <scope>NUCLEOTIDE SEQUENCE [LARGE SCALE GENOMIC DNA]</scope>
    <source>
        <strain evidence="3">CBS 100218</strain>
    </source>
</reference>
<dbReference type="EMBL" id="JH767559">
    <property type="protein sequence ID" value="EON62578.1"/>
    <property type="molecule type" value="Genomic_DNA"/>
</dbReference>
<protein>
    <recommendedName>
        <fullName evidence="4">Phospholipase A2</fullName>
    </recommendedName>
</protein>
<proteinExistence type="predicted"/>
<dbReference type="GeneID" id="19899113"/>
<dbReference type="OrthoDB" id="5310546at2759"/>
<accession>R7YL19</accession>
<feature type="signal peptide" evidence="1">
    <location>
        <begin position="1"/>
        <end position="23"/>
    </location>
</feature>
<name>R7YL19_CONA1</name>
<evidence type="ECO:0000313" key="3">
    <source>
        <dbReference type="Proteomes" id="UP000016924"/>
    </source>
</evidence>
<keyword evidence="1" id="KW-0732">Signal</keyword>
<dbReference type="OMA" id="IAETYCA"/>
<dbReference type="Proteomes" id="UP000016924">
    <property type="component" value="Unassembled WGS sequence"/>
</dbReference>
<dbReference type="SUPFAM" id="SSF48619">
    <property type="entry name" value="Phospholipase A2, PLA2"/>
    <property type="match status" value="1"/>
</dbReference>
<dbReference type="eggNOG" id="ENOG502T81G">
    <property type="taxonomic scope" value="Eukaryota"/>
</dbReference>
<dbReference type="GO" id="GO:0006644">
    <property type="term" value="P:phospholipid metabolic process"/>
    <property type="evidence" value="ECO:0007669"/>
    <property type="project" value="InterPro"/>
</dbReference>
<dbReference type="InterPro" id="IPR036444">
    <property type="entry name" value="PLipase_A2_dom_sf"/>
</dbReference>
<evidence type="ECO:0000313" key="2">
    <source>
        <dbReference type="EMBL" id="EON62578.1"/>
    </source>
</evidence>
<dbReference type="RefSeq" id="XP_007777895.1">
    <property type="nucleotide sequence ID" value="XM_007779705.1"/>
</dbReference>
<evidence type="ECO:0000256" key="1">
    <source>
        <dbReference type="SAM" id="SignalP"/>
    </source>
</evidence>
<dbReference type="Gene3D" id="1.20.90.10">
    <property type="entry name" value="Phospholipase A2 domain"/>
    <property type="match status" value="1"/>
</dbReference>
<dbReference type="HOGENOM" id="CLU_1245350_0_0_1"/>
<dbReference type="GO" id="GO:0050482">
    <property type="term" value="P:arachidonate secretion"/>
    <property type="evidence" value="ECO:0007669"/>
    <property type="project" value="InterPro"/>
</dbReference>
<dbReference type="GO" id="GO:0004623">
    <property type="term" value="F:phospholipase A2 activity"/>
    <property type="evidence" value="ECO:0007669"/>
    <property type="project" value="InterPro"/>
</dbReference>
<gene>
    <name evidence="2" type="ORF">W97_01802</name>
</gene>
<dbReference type="AlphaFoldDB" id="R7YL19"/>
<evidence type="ECO:0008006" key="4">
    <source>
        <dbReference type="Google" id="ProtNLM"/>
    </source>
</evidence>
<sequence length="224" mass="23861">MFFFHSIILGLLAATCSLQSGVAARALTVTTRSTDITCGGQFPKAGDGFAQRPDGCSSWSDNPNQVRDKWGSANFGGVCDEHDRCYYTIGANVDGCNSNFCGGLRNACRKAYCRKILGATVCEPVTYGSCTAIAETYCAAVRSMAAGTYAKAQDLQKRYDICIAENGGITLPPPPVLCSNGRPEGATWKERPDGLRCTTTSYVCRNGKITATGSFRAPNCIEQG</sequence>